<dbReference type="Pfam" id="PF00092">
    <property type="entry name" value="VWA"/>
    <property type="match status" value="1"/>
</dbReference>
<dbReference type="EMBL" id="SNRY01000050">
    <property type="protein sequence ID" value="KAA6349267.1"/>
    <property type="molecule type" value="Genomic_DNA"/>
</dbReference>
<organism evidence="2">
    <name type="scientific">termite gut metagenome</name>
    <dbReference type="NCBI Taxonomy" id="433724"/>
    <lineage>
        <taxon>unclassified sequences</taxon>
        <taxon>metagenomes</taxon>
        <taxon>organismal metagenomes</taxon>
    </lineage>
</organism>
<sequence length="351" mass="39112">MRRLPIYFLIDVSESMVGEPLEQVEEGIATIIKELRTDPYALETVYLSIIAFAGKAYKITSMVELVNFYPPKIPIGGGTSLGKAMDFLTNDITTSFQKTTLEEKGDWKPIIFLFTDGNPTDDYMPAFDRWNQKCRKSANLVVVSLGDNTDLSIFGKITENVLMLKHTDTESFKKFFKWITASIKTSSVSVSEANDDGLHLAPVNNDYLSKIDLEKHMPTKVDENFAVILAKCQTTQRPYLIKYQKRITPSQFSELYAMNVMDYKLVGAYPVDNTYFELSDQQQGSSNTVSTALLSGFPACPCCGNQYGFSYCTCGKVLCTGGEKITKCPWCGVEAHFSLGEGSANITRTRG</sequence>
<reference evidence="2" key="1">
    <citation type="submission" date="2019-03" db="EMBL/GenBank/DDBJ databases">
        <title>Single cell metagenomics reveals metabolic interactions within the superorganism composed of flagellate Streblomastix strix and complex community of Bacteroidetes bacteria on its surface.</title>
        <authorList>
            <person name="Treitli S.C."/>
            <person name="Kolisko M."/>
            <person name="Husnik F."/>
            <person name="Keeling P."/>
            <person name="Hampl V."/>
        </authorList>
    </citation>
    <scope>NUCLEOTIDE SEQUENCE</scope>
    <source>
        <strain evidence="2">STM</strain>
    </source>
</reference>
<dbReference type="SMART" id="SM00327">
    <property type="entry name" value="VWA"/>
    <property type="match status" value="1"/>
</dbReference>
<gene>
    <name evidence="2" type="ORF">EZS27_003271</name>
    <name evidence="3" type="ORF">EZS27_003310</name>
</gene>
<accession>A0A5J4STD3</accession>
<proteinExistence type="predicted"/>
<name>A0A5J4STD3_9ZZZZ</name>
<dbReference type="Pfam" id="PF15616">
    <property type="entry name" value="TerY_C"/>
    <property type="match status" value="1"/>
</dbReference>
<dbReference type="InterPro" id="IPR028274">
    <property type="entry name" value="TerY-C"/>
</dbReference>
<dbReference type="AlphaFoldDB" id="A0A5J4STD3"/>
<evidence type="ECO:0000313" key="3">
    <source>
        <dbReference type="EMBL" id="KAA6349306.1"/>
    </source>
</evidence>
<protein>
    <recommendedName>
        <fullName evidence="1">VWFA domain-containing protein</fullName>
    </recommendedName>
</protein>
<dbReference type="InterPro" id="IPR036465">
    <property type="entry name" value="vWFA_dom_sf"/>
</dbReference>
<feature type="domain" description="VWFA" evidence="1">
    <location>
        <begin position="5"/>
        <end position="179"/>
    </location>
</feature>
<dbReference type="PROSITE" id="PS50234">
    <property type="entry name" value="VWFA"/>
    <property type="match status" value="1"/>
</dbReference>
<dbReference type="InterPro" id="IPR002035">
    <property type="entry name" value="VWF_A"/>
</dbReference>
<comment type="caution">
    <text evidence="2">The sequence shown here is derived from an EMBL/GenBank/DDBJ whole genome shotgun (WGS) entry which is preliminary data.</text>
</comment>
<evidence type="ECO:0000259" key="1">
    <source>
        <dbReference type="PROSITE" id="PS50234"/>
    </source>
</evidence>
<dbReference type="SUPFAM" id="SSF53300">
    <property type="entry name" value="vWA-like"/>
    <property type="match status" value="1"/>
</dbReference>
<dbReference type="Gene3D" id="3.40.50.410">
    <property type="entry name" value="von Willebrand factor, type A domain"/>
    <property type="match status" value="1"/>
</dbReference>
<evidence type="ECO:0000313" key="2">
    <source>
        <dbReference type="EMBL" id="KAA6349267.1"/>
    </source>
</evidence>
<dbReference type="EMBL" id="SNRY01000050">
    <property type="protein sequence ID" value="KAA6349306.1"/>
    <property type="molecule type" value="Genomic_DNA"/>
</dbReference>